<dbReference type="InterPro" id="IPR005135">
    <property type="entry name" value="Endo/exonuclease/phosphatase"/>
</dbReference>
<feature type="domain" description="Endonuclease/exonuclease/phosphatase" evidence="1">
    <location>
        <begin position="64"/>
        <end position="267"/>
    </location>
</feature>
<gene>
    <name evidence="2" type="ORF">L2725_09265</name>
</gene>
<dbReference type="NCBIfam" id="NF003841">
    <property type="entry name" value="PRK05421.1-3"/>
    <property type="match status" value="1"/>
</dbReference>
<keyword evidence="2" id="KW-0378">Hydrolase</keyword>
<dbReference type="NCBIfam" id="NF003842">
    <property type="entry name" value="PRK05421.1-4"/>
    <property type="match status" value="1"/>
</dbReference>
<proteinExistence type="predicted"/>
<reference evidence="2 3" key="1">
    <citation type="submission" date="2022-01" db="EMBL/GenBank/DDBJ databases">
        <title>Whole genome-based taxonomy of the Shewanellaceae.</title>
        <authorList>
            <person name="Martin-Rodriguez A.J."/>
        </authorList>
    </citation>
    <scope>NUCLEOTIDE SEQUENCE [LARGE SCALE GENOMIC DNA]</scope>
    <source>
        <strain evidence="2 3">DSM 21332</strain>
    </source>
</reference>
<accession>A0ABT0N6H6</accession>
<dbReference type="Proteomes" id="UP001202831">
    <property type="component" value="Unassembled WGS sequence"/>
</dbReference>
<dbReference type="Pfam" id="PF03372">
    <property type="entry name" value="Exo_endo_phos"/>
    <property type="match status" value="1"/>
</dbReference>
<dbReference type="GO" id="GO:0004519">
    <property type="term" value="F:endonuclease activity"/>
    <property type="evidence" value="ECO:0007669"/>
    <property type="project" value="UniProtKB-KW"/>
</dbReference>
<dbReference type="InterPro" id="IPR036691">
    <property type="entry name" value="Endo/exonu/phosph_ase_sf"/>
</dbReference>
<keyword evidence="2" id="KW-0540">Nuclease</keyword>
<protein>
    <submittedName>
        <fullName evidence="2">Endonuclease/exonuclease/phosphatase family protein</fullName>
    </submittedName>
</protein>
<keyword evidence="2" id="KW-0255">Endonuclease</keyword>
<keyword evidence="3" id="KW-1185">Reference proteome</keyword>
<organism evidence="2 3">
    <name type="scientific">Shewanella corallii</name>
    <dbReference type="NCBI Taxonomy" id="560080"/>
    <lineage>
        <taxon>Bacteria</taxon>
        <taxon>Pseudomonadati</taxon>
        <taxon>Pseudomonadota</taxon>
        <taxon>Gammaproteobacteria</taxon>
        <taxon>Alteromonadales</taxon>
        <taxon>Shewanellaceae</taxon>
        <taxon>Shewanella</taxon>
    </lineage>
</organism>
<evidence type="ECO:0000259" key="1">
    <source>
        <dbReference type="Pfam" id="PF03372"/>
    </source>
</evidence>
<sequence length="277" mass="30539">MKKTLSLTIALVTVAGLISLSWIFERYPPGLTSDLASPDFNQACESRVSQQPLDSNGELTVSVWNIYKQQNVGWKTELTRLLDSSELVLLQEASLTTPLKSFFAGRPGHATMVRAFTGFEIANGVLDVAAVPATDICAQLTTEPLIRLPKSTLVASYPLSNGESLLVVNLHSVNFSWGLETYTAQLKGAAKALAAHQGPVIVAGDFNTWREGRIQLVNKMMAEFGLKEVKYQLDERSQVFGFPLDHIFYRGLHLESAQAWQTQASDHNPIQARFSLM</sequence>
<name>A0ABT0N6H6_9GAMM</name>
<comment type="caution">
    <text evidence="2">The sequence shown here is derived from an EMBL/GenBank/DDBJ whole genome shotgun (WGS) entry which is preliminary data.</text>
</comment>
<dbReference type="Gene3D" id="3.60.10.10">
    <property type="entry name" value="Endonuclease/exonuclease/phosphatase"/>
    <property type="match status" value="1"/>
</dbReference>
<dbReference type="EMBL" id="JAKIKT010000003">
    <property type="protein sequence ID" value="MCL2913980.1"/>
    <property type="molecule type" value="Genomic_DNA"/>
</dbReference>
<dbReference type="SUPFAM" id="SSF56219">
    <property type="entry name" value="DNase I-like"/>
    <property type="match status" value="1"/>
</dbReference>
<evidence type="ECO:0000313" key="3">
    <source>
        <dbReference type="Proteomes" id="UP001202831"/>
    </source>
</evidence>
<dbReference type="NCBIfam" id="NF003840">
    <property type="entry name" value="PRK05421.1-2"/>
    <property type="match status" value="1"/>
</dbReference>
<evidence type="ECO:0000313" key="2">
    <source>
        <dbReference type="EMBL" id="MCL2913980.1"/>
    </source>
</evidence>
<dbReference type="RefSeq" id="WP_249248718.1">
    <property type="nucleotide sequence ID" value="NZ_JAKIKT010000003.1"/>
</dbReference>